<dbReference type="Gene3D" id="3.40.50.2000">
    <property type="entry name" value="Glycogen Phosphorylase B"/>
    <property type="match status" value="1"/>
</dbReference>
<proteinExistence type="predicted"/>
<sequence length="370" mass="43212">MEILIVSKSIKCLDVNKATTSSELFELELSMELSALAKVTILSFQVTEKQSIGNLSLYPLGRVRATKRTIEEIIVNNRLLNDGQSIIMFFGYDYLTLNILKAISRKFKAKLFSYVFDTHKAAIEHKRLLRRIAVDFYFRLGMRKLNKIDGVLLFREEAYKELRLRIPYLLTRVGISSSNHKCVEYKRNDHGTFRIVYAGTLIKYNGIKEMLGSMRYLDKRNITLTICGDGPLRDYVIECSKNDPRILYMGLLPKEKVDEIILSADLLLNLRDTRHFVNKFAFPSKLIQYLYSGIPVLSTRVIEDPRFDDIAFVVDDIHPESIAKIILYIFNNPQEQEKRSKLARQYVRENYLWRSIVNEIYDFFNEISKR</sequence>
<name>A0A172T1H7_FERPE</name>
<evidence type="ECO:0000313" key="3">
    <source>
        <dbReference type="Proteomes" id="UP000077096"/>
    </source>
</evidence>
<protein>
    <recommendedName>
        <fullName evidence="1">Glycosyl transferase family 1 domain-containing protein</fullName>
    </recommendedName>
</protein>
<dbReference type="PATRIC" id="fig|93466.3.peg.382"/>
<dbReference type="PANTHER" id="PTHR12526">
    <property type="entry name" value="GLYCOSYLTRANSFERASE"/>
    <property type="match status" value="1"/>
</dbReference>
<evidence type="ECO:0000259" key="1">
    <source>
        <dbReference type="Pfam" id="PF00534"/>
    </source>
</evidence>
<evidence type="ECO:0000313" key="2">
    <source>
        <dbReference type="EMBL" id="ANE40855.1"/>
    </source>
</evidence>
<dbReference type="Pfam" id="PF00534">
    <property type="entry name" value="Glycos_transf_1"/>
    <property type="match status" value="1"/>
</dbReference>
<reference evidence="2 3" key="1">
    <citation type="submission" date="2014-08" db="EMBL/GenBank/DDBJ databases">
        <title>Fervidobacterium pennivorans DYC genome.</title>
        <authorList>
            <person name="Wushke S."/>
        </authorList>
    </citation>
    <scope>NUCLEOTIDE SEQUENCE [LARGE SCALE GENOMIC DNA]</scope>
    <source>
        <strain evidence="2 3">DYC</strain>
    </source>
</reference>
<organism evidence="2 3">
    <name type="scientific">Fervidobacterium pennivorans</name>
    <dbReference type="NCBI Taxonomy" id="93466"/>
    <lineage>
        <taxon>Bacteria</taxon>
        <taxon>Thermotogati</taxon>
        <taxon>Thermotogota</taxon>
        <taxon>Thermotogae</taxon>
        <taxon>Thermotogales</taxon>
        <taxon>Fervidobacteriaceae</taxon>
        <taxon>Fervidobacterium</taxon>
    </lineage>
</organism>
<dbReference type="AlphaFoldDB" id="A0A172T1H7"/>
<dbReference type="KEGG" id="fng:JM64_01665"/>
<feature type="domain" description="Glycosyl transferase family 1" evidence="1">
    <location>
        <begin position="189"/>
        <end position="345"/>
    </location>
</feature>
<dbReference type="InterPro" id="IPR001296">
    <property type="entry name" value="Glyco_trans_1"/>
</dbReference>
<accession>A0A172T1H7</accession>
<dbReference type="OrthoDB" id="9790710at2"/>
<gene>
    <name evidence="2" type="ORF">JM64_01665</name>
</gene>
<dbReference type="Proteomes" id="UP000077096">
    <property type="component" value="Chromosome"/>
</dbReference>
<dbReference type="SUPFAM" id="SSF53756">
    <property type="entry name" value="UDP-Glycosyltransferase/glycogen phosphorylase"/>
    <property type="match status" value="1"/>
</dbReference>
<dbReference type="EMBL" id="CP011393">
    <property type="protein sequence ID" value="ANE40855.1"/>
    <property type="molecule type" value="Genomic_DNA"/>
</dbReference>